<comment type="caution">
    <text evidence="3">The sequence shown here is derived from an EMBL/GenBank/DDBJ whole genome shotgun (WGS) entry which is preliminary data.</text>
</comment>
<evidence type="ECO:0000259" key="2">
    <source>
        <dbReference type="Pfam" id="PF13477"/>
    </source>
</evidence>
<dbReference type="Gene3D" id="3.40.50.2000">
    <property type="entry name" value="Glycogen Phosphorylase B"/>
    <property type="match status" value="2"/>
</dbReference>
<dbReference type="RefSeq" id="WP_115990793.1">
    <property type="nucleotide sequence ID" value="NZ_QRDY01000001.1"/>
</dbReference>
<dbReference type="InterPro" id="IPR028098">
    <property type="entry name" value="Glyco_trans_4-like_N"/>
</dbReference>
<protein>
    <submittedName>
        <fullName evidence="3">Glycosyltransferase EpsD</fullName>
    </submittedName>
</protein>
<reference evidence="3 4" key="1">
    <citation type="submission" date="2018-07" db="EMBL/GenBank/DDBJ databases">
        <title>Genomic Encyclopedia of Type Strains, Phase III (KMG-III): the genomes of soil and plant-associated and newly described type strains.</title>
        <authorList>
            <person name="Whitman W."/>
        </authorList>
    </citation>
    <scope>NUCLEOTIDE SEQUENCE [LARGE SCALE GENOMIC DNA]</scope>
    <source>
        <strain evidence="3 4">CECT 8236</strain>
    </source>
</reference>
<proteinExistence type="predicted"/>
<dbReference type="AlphaFoldDB" id="A0A3D9IXH7"/>
<gene>
    <name evidence="3" type="ORF">DFP95_101308</name>
</gene>
<accession>A0A3D9IXH7</accession>
<dbReference type="Proteomes" id="UP000256869">
    <property type="component" value="Unassembled WGS sequence"/>
</dbReference>
<dbReference type="CDD" id="cd03808">
    <property type="entry name" value="GT4_CapM-like"/>
    <property type="match status" value="1"/>
</dbReference>
<sequence>MKKILFTASIDSHILNFHIPYLKWFYERGFEVHVASNGTSEIPYVSKKYNVPIKRSPFNIENMYGYKQLCRIINENNYYLIHCHTPMGGVLTRFAARSARKRGTKVLYTAHGFHFYKGAPMKNWILYYPIEKLLSVFTDGLLTINHEDFEMAKTFINTKTFLVPGVGVDLEKFKPQKNEMKLLLREYYNFQKDDFILIYTAELSYRKRQDFLFDVIEQLKNKIPKIKLLLAGSGELYSKYLEVVRVKGIEKYVIFLGYRSDVSKLLEMSDLAVSSSRQEGLPVNVMEAMAVGLPIVVTNCRGNRDLVVNGVNGYTEKDPTGFANAILNIYHSRESDFGKKNQELIKKYSISTALERVGEIYKEYL</sequence>
<dbReference type="InterPro" id="IPR050194">
    <property type="entry name" value="Glycosyltransferase_grp1"/>
</dbReference>
<name>A0A3D9IXH7_9BACL</name>
<organism evidence="3 4">
    <name type="scientific">Cohnella lupini</name>
    <dbReference type="NCBI Taxonomy" id="1294267"/>
    <lineage>
        <taxon>Bacteria</taxon>
        <taxon>Bacillati</taxon>
        <taxon>Bacillota</taxon>
        <taxon>Bacilli</taxon>
        <taxon>Bacillales</taxon>
        <taxon>Paenibacillaceae</taxon>
        <taxon>Cohnella</taxon>
    </lineage>
</organism>
<evidence type="ECO:0000259" key="1">
    <source>
        <dbReference type="Pfam" id="PF00534"/>
    </source>
</evidence>
<dbReference type="EMBL" id="QRDY01000001">
    <property type="protein sequence ID" value="RED65816.1"/>
    <property type="molecule type" value="Genomic_DNA"/>
</dbReference>
<dbReference type="OrthoDB" id="9806653at2"/>
<keyword evidence="4" id="KW-1185">Reference proteome</keyword>
<dbReference type="Pfam" id="PF13477">
    <property type="entry name" value="Glyco_trans_4_2"/>
    <property type="match status" value="1"/>
</dbReference>
<dbReference type="GO" id="GO:0016757">
    <property type="term" value="F:glycosyltransferase activity"/>
    <property type="evidence" value="ECO:0007669"/>
    <property type="project" value="InterPro"/>
</dbReference>
<dbReference type="InterPro" id="IPR001296">
    <property type="entry name" value="Glyco_trans_1"/>
</dbReference>
<feature type="domain" description="Glycosyl transferase family 1" evidence="1">
    <location>
        <begin position="186"/>
        <end position="339"/>
    </location>
</feature>
<dbReference type="PANTHER" id="PTHR45947:SF3">
    <property type="entry name" value="SULFOQUINOVOSYL TRANSFERASE SQD2"/>
    <property type="match status" value="1"/>
</dbReference>
<dbReference type="PANTHER" id="PTHR45947">
    <property type="entry name" value="SULFOQUINOVOSYL TRANSFERASE SQD2"/>
    <property type="match status" value="1"/>
</dbReference>
<dbReference type="Pfam" id="PF00534">
    <property type="entry name" value="Glycos_transf_1"/>
    <property type="match status" value="1"/>
</dbReference>
<dbReference type="SUPFAM" id="SSF53756">
    <property type="entry name" value="UDP-Glycosyltransferase/glycogen phosphorylase"/>
    <property type="match status" value="1"/>
</dbReference>
<keyword evidence="3" id="KW-0808">Transferase</keyword>
<evidence type="ECO:0000313" key="4">
    <source>
        <dbReference type="Proteomes" id="UP000256869"/>
    </source>
</evidence>
<feature type="domain" description="Glycosyltransferase subfamily 4-like N-terminal" evidence="2">
    <location>
        <begin position="3"/>
        <end position="143"/>
    </location>
</feature>
<evidence type="ECO:0000313" key="3">
    <source>
        <dbReference type="EMBL" id="RED65816.1"/>
    </source>
</evidence>